<keyword evidence="3" id="KW-1185">Reference proteome</keyword>
<dbReference type="EMBL" id="CP064030">
    <property type="protein sequence ID" value="QRN53689.1"/>
    <property type="molecule type" value="Genomic_DNA"/>
</dbReference>
<evidence type="ECO:0000259" key="1">
    <source>
        <dbReference type="Pfam" id="PF07484"/>
    </source>
</evidence>
<name>A0ABX7GTA3_9GAMM</name>
<dbReference type="Pfam" id="PF07484">
    <property type="entry name" value="Collar"/>
    <property type="match status" value="1"/>
</dbReference>
<dbReference type="Proteomes" id="UP000663181">
    <property type="component" value="Chromosome"/>
</dbReference>
<dbReference type="SUPFAM" id="SSF88874">
    <property type="entry name" value="Receptor-binding domain of short tail fibre protein gp12"/>
    <property type="match status" value="1"/>
</dbReference>
<dbReference type="InterPro" id="IPR011083">
    <property type="entry name" value="Phage_tail_collar_dom"/>
</dbReference>
<dbReference type="InterPro" id="IPR037053">
    <property type="entry name" value="Phage_tail_collar_dom_sf"/>
</dbReference>
<dbReference type="RefSeq" id="WP_188795826.1">
    <property type="nucleotide sequence ID" value="NZ_BMIZ01000001.1"/>
</dbReference>
<proteinExistence type="predicted"/>
<reference evidence="2 3" key="1">
    <citation type="submission" date="2020-10" db="EMBL/GenBank/DDBJ databases">
        <title>Phylogeny of dyella-like bacteria.</title>
        <authorList>
            <person name="Fu J."/>
        </authorList>
    </citation>
    <scope>NUCLEOTIDE SEQUENCE [LARGE SCALE GENOMIC DNA]</scope>
    <source>
        <strain evidence="2 3">DHOB09</strain>
    </source>
</reference>
<evidence type="ECO:0000313" key="3">
    <source>
        <dbReference type="Proteomes" id="UP000663181"/>
    </source>
</evidence>
<feature type="domain" description="Phage tail collar" evidence="1">
    <location>
        <begin position="7"/>
        <end position="63"/>
    </location>
</feature>
<sequence length="172" mass="17874">MAVFFIGQIMPTGFGFPPKGWALCNGQLLPIQQNAALFSLIGTQYGGDGIRTFGLPNLQSRVPIGMGTAQDGTLYPLGLIAGAETVSLQQQQMPSHTHPAVGTTATGVFKNPAGALYGNTGNEAIYGTPGTQVVLNPQTLAMAGGGAPHENMQPFLTINYCIALVGVFPSRP</sequence>
<accession>A0ABX7GTA3</accession>
<dbReference type="Gene3D" id="3.90.1340.10">
    <property type="entry name" value="Phage tail collar domain"/>
    <property type="match status" value="1"/>
</dbReference>
<gene>
    <name evidence="2" type="ORF">ISN74_20215</name>
</gene>
<organism evidence="2 3">
    <name type="scientific">Dyella caseinilytica</name>
    <dbReference type="NCBI Taxonomy" id="1849581"/>
    <lineage>
        <taxon>Bacteria</taxon>
        <taxon>Pseudomonadati</taxon>
        <taxon>Pseudomonadota</taxon>
        <taxon>Gammaproteobacteria</taxon>
        <taxon>Lysobacterales</taxon>
        <taxon>Rhodanobacteraceae</taxon>
        <taxon>Dyella</taxon>
    </lineage>
</organism>
<evidence type="ECO:0000313" key="2">
    <source>
        <dbReference type="EMBL" id="QRN53689.1"/>
    </source>
</evidence>
<protein>
    <submittedName>
        <fullName evidence="2">Phage tail protein</fullName>
    </submittedName>
</protein>